<dbReference type="Gene3D" id="1.10.1740.10">
    <property type="match status" value="1"/>
</dbReference>
<accession>A0A0B5I7T8</accession>
<evidence type="ECO:0000313" key="10">
    <source>
        <dbReference type="EMBL" id="AJF68646.1"/>
    </source>
</evidence>
<feature type="region of interest" description="Disordered" evidence="7">
    <location>
        <begin position="205"/>
        <end position="233"/>
    </location>
</feature>
<dbReference type="InterPro" id="IPR013325">
    <property type="entry name" value="RNA_pol_sigma_r2"/>
</dbReference>
<dbReference type="InterPro" id="IPR007627">
    <property type="entry name" value="RNA_pol_sigma70_r2"/>
</dbReference>
<dbReference type="Pfam" id="PF04542">
    <property type="entry name" value="Sigma70_r2"/>
    <property type="match status" value="1"/>
</dbReference>
<dbReference type="CDD" id="cd06171">
    <property type="entry name" value="Sigma70_r4"/>
    <property type="match status" value="1"/>
</dbReference>
<gene>
    <name evidence="10" type="ORF">SVTN_34225</name>
</gene>
<dbReference type="PROSITE" id="PS01063">
    <property type="entry name" value="SIGMA70_ECF"/>
    <property type="match status" value="1"/>
</dbReference>
<dbReference type="GO" id="GO:0003677">
    <property type="term" value="F:DNA binding"/>
    <property type="evidence" value="ECO:0007669"/>
    <property type="project" value="UniProtKB-KW"/>
</dbReference>
<dbReference type="AlphaFoldDB" id="A0A0B5I7T8"/>
<dbReference type="Proteomes" id="UP000031774">
    <property type="component" value="Chromosome"/>
</dbReference>
<dbReference type="STRING" id="362257.SVTN_34225"/>
<dbReference type="KEGG" id="svt:SVTN_34225"/>
<reference evidence="10 11" key="1">
    <citation type="submission" date="2014-12" db="EMBL/GenBank/DDBJ databases">
        <title>Complete genome sequence of Streptomyces vietnamensis strain GIMV4.0001, a genetic manipulable producer of the benzoisochromanequinone antibiotic granaticin.</title>
        <authorList>
            <person name="Deng M.R."/>
            <person name="Guo J."/>
            <person name="Ma L.Y."/>
            <person name="Feng G.D."/>
            <person name="Mo C.Y."/>
            <person name="Zhu H.H."/>
        </authorList>
    </citation>
    <scope>NUCLEOTIDE SEQUENCE [LARGE SCALE GENOMIC DNA]</scope>
    <source>
        <strain evidence="11">GIMV4.0001</strain>
    </source>
</reference>
<evidence type="ECO:0000259" key="8">
    <source>
        <dbReference type="Pfam" id="PF04542"/>
    </source>
</evidence>
<dbReference type="InterPro" id="IPR039425">
    <property type="entry name" value="RNA_pol_sigma-70-like"/>
</dbReference>
<dbReference type="InterPro" id="IPR013324">
    <property type="entry name" value="RNA_pol_sigma_r3/r4-like"/>
</dbReference>
<name>A0A0B5I7T8_9ACTN</name>
<dbReference type="PANTHER" id="PTHR43133">
    <property type="entry name" value="RNA POLYMERASE ECF-TYPE SIGMA FACTO"/>
    <property type="match status" value="1"/>
</dbReference>
<dbReference type="GO" id="GO:0016987">
    <property type="term" value="F:sigma factor activity"/>
    <property type="evidence" value="ECO:0007669"/>
    <property type="project" value="UniProtKB-KW"/>
</dbReference>
<dbReference type="SUPFAM" id="SSF88659">
    <property type="entry name" value="Sigma3 and sigma4 domains of RNA polymerase sigma factors"/>
    <property type="match status" value="1"/>
</dbReference>
<dbReference type="GO" id="GO:0006352">
    <property type="term" value="P:DNA-templated transcription initiation"/>
    <property type="evidence" value="ECO:0007669"/>
    <property type="project" value="InterPro"/>
</dbReference>
<dbReference type="Gene3D" id="1.10.10.10">
    <property type="entry name" value="Winged helix-like DNA-binding domain superfamily/Winged helix DNA-binding domain"/>
    <property type="match status" value="1"/>
</dbReference>
<dbReference type="InterPro" id="IPR036388">
    <property type="entry name" value="WH-like_DNA-bd_sf"/>
</dbReference>
<dbReference type="HOGENOM" id="CLU_047691_3_5_11"/>
<feature type="domain" description="RNA polymerase sigma-70 region 2" evidence="8">
    <location>
        <begin position="50"/>
        <end position="116"/>
    </location>
</feature>
<comment type="similarity">
    <text evidence="1 6">Belongs to the sigma-70 factor family. ECF subfamily.</text>
</comment>
<dbReference type="SUPFAM" id="SSF88946">
    <property type="entry name" value="Sigma2 domain of RNA polymerase sigma factors"/>
    <property type="match status" value="1"/>
</dbReference>
<keyword evidence="11" id="KW-1185">Reference proteome</keyword>
<evidence type="ECO:0000256" key="4">
    <source>
        <dbReference type="ARBA" id="ARBA00023125"/>
    </source>
</evidence>
<evidence type="ECO:0000259" key="9">
    <source>
        <dbReference type="Pfam" id="PF08281"/>
    </source>
</evidence>
<dbReference type="EMBL" id="CP010407">
    <property type="protein sequence ID" value="AJF68646.1"/>
    <property type="molecule type" value="Genomic_DNA"/>
</dbReference>
<dbReference type="PANTHER" id="PTHR43133:SF61">
    <property type="entry name" value="ECF RNA POLYMERASE SIGMA FACTOR SIGC"/>
    <property type="match status" value="1"/>
</dbReference>
<evidence type="ECO:0000256" key="5">
    <source>
        <dbReference type="ARBA" id="ARBA00023163"/>
    </source>
</evidence>
<organism evidence="10 11">
    <name type="scientific">Streptomyces vietnamensis</name>
    <dbReference type="NCBI Taxonomy" id="362257"/>
    <lineage>
        <taxon>Bacteria</taxon>
        <taxon>Bacillati</taxon>
        <taxon>Actinomycetota</taxon>
        <taxon>Actinomycetes</taxon>
        <taxon>Kitasatosporales</taxon>
        <taxon>Streptomycetaceae</taxon>
        <taxon>Streptomyces</taxon>
    </lineage>
</organism>
<evidence type="ECO:0000256" key="7">
    <source>
        <dbReference type="SAM" id="MobiDB-lite"/>
    </source>
</evidence>
<evidence type="ECO:0000256" key="3">
    <source>
        <dbReference type="ARBA" id="ARBA00023082"/>
    </source>
</evidence>
<proteinExistence type="inferred from homology"/>
<feature type="compositionally biased region" description="Basic and acidic residues" evidence="7">
    <location>
        <begin position="120"/>
        <end position="135"/>
    </location>
</feature>
<keyword evidence="3 6" id="KW-0731">Sigma factor</keyword>
<dbReference type="InterPro" id="IPR014284">
    <property type="entry name" value="RNA_pol_sigma-70_dom"/>
</dbReference>
<evidence type="ECO:0000256" key="1">
    <source>
        <dbReference type="ARBA" id="ARBA00010641"/>
    </source>
</evidence>
<keyword evidence="4 6" id="KW-0238">DNA-binding</keyword>
<evidence type="ECO:0000313" key="11">
    <source>
        <dbReference type="Proteomes" id="UP000031774"/>
    </source>
</evidence>
<dbReference type="GO" id="GO:0006950">
    <property type="term" value="P:response to stress"/>
    <property type="evidence" value="ECO:0007669"/>
    <property type="project" value="UniProtKB-ARBA"/>
</dbReference>
<feature type="domain" description="RNA polymerase sigma factor 70 region 4 type 2" evidence="9">
    <location>
        <begin position="147"/>
        <end position="198"/>
    </location>
</feature>
<dbReference type="InterPro" id="IPR013249">
    <property type="entry name" value="RNA_pol_sigma70_r4_t2"/>
</dbReference>
<evidence type="ECO:0000256" key="2">
    <source>
        <dbReference type="ARBA" id="ARBA00023015"/>
    </source>
</evidence>
<keyword evidence="2 6" id="KW-0805">Transcription regulation</keyword>
<dbReference type="NCBIfam" id="TIGR02937">
    <property type="entry name" value="sigma70-ECF"/>
    <property type="match status" value="1"/>
</dbReference>
<protein>
    <recommendedName>
        <fullName evidence="6">RNA polymerase sigma factor</fullName>
    </recommendedName>
</protein>
<feature type="region of interest" description="Disordered" evidence="7">
    <location>
        <begin position="120"/>
        <end position="139"/>
    </location>
</feature>
<sequence>MAMTPAHDTLLQRPPRTSRSAHAPDADTDAATTRLALAARDGDPAKADLFVRALHRDVRRYVTYLSADRQAADDLTQEVFLRALAALPRFEGRSSARTWLLSIARRTVVDSLRHAAARPRLSDRDDWQAEAEHTQPRGLPGFEDGVALAELLATIPTERKNAFVLTQLLGLPYAEAAEAIGCPVGTVRSRVARARTSLVALLRGEEEPTPAAVPASRDDVPNRRRFTRAPALA</sequence>
<dbReference type="Pfam" id="PF08281">
    <property type="entry name" value="Sigma70_r4_2"/>
    <property type="match status" value="1"/>
</dbReference>
<feature type="region of interest" description="Disordered" evidence="7">
    <location>
        <begin position="1"/>
        <end position="29"/>
    </location>
</feature>
<evidence type="ECO:0000256" key="6">
    <source>
        <dbReference type="RuleBase" id="RU000716"/>
    </source>
</evidence>
<keyword evidence="5 6" id="KW-0804">Transcription</keyword>
<dbReference type="InterPro" id="IPR000838">
    <property type="entry name" value="RNA_pol_sigma70_ECF_CS"/>
</dbReference>